<accession>A0AA38FA15</accession>
<evidence type="ECO:0000313" key="3">
    <source>
        <dbReference type="Proteomes" id="UP000824469"/>
    </source>
</evidence>
<evidence type="ECO:0000313" key="2">
    <source>
        <dbReference type="EMBL" id="KAH9293532.1"/>
    </source>
</evidence>
<gene>
    <name evidence="2" type="ORF">KI387_041267</name>
</gene>
<dbReference type="EMBL" id="JAHRHJ020001032">
    <property type="protein sequence ID" value="KAH9293532.1"/>
    <property type="molecule type" value="Genomic_DNA"/>
</dbReference>
<dbReference type="Pfam" id="PF12041">
    <property type="entry name" value="DELLA"/>
    <property type="match status" value="1"/>
</dbReference>
<reference evidence="2 3" key="1">
    <citation type="journal article" date="2021" name="Nat. Plants">
        <title>The Taxus genome provides insights into paclitaxel biosynthesis.</title>
        <authorList>
            <person name="Xiong X."/>
            <person name="Gou J."/>
            <person name="Liao Q."/>
            <person name="Li Y."/>
            <person name="Zhou Q."/>
            <person name="Bi G."/>
            <person name="Li C."/>
            <person name="Du R."/>
            <person name="Wang X."/>
            <person name="Sun T."/>
            <person name="Guo L."/>
            <person name="Liang H."/>
            <person name="Lu P."/>
            <person name="Wu Y."/>
            <person name="Zhang Z."/>
            <person name="Ro D.K."/>
            <person name="Shang Y."/>
            <person name="Huang S."/>
            <person name="Yan J."/>
        </authorList>
    </citation>
    <scope>NUCLEOTIDE SEQUENCE [LARGE SCALE GENOMIC DNA]</scope>
    <source>
        <strain evidence="2">Ta-2019</strain>
    </source>
</reference>
<dbReference type="Proteomes" id="UP000824469">
    <property type="component" value="Unassembled WGS sequence"/>
</dbReference>
<dbReference type="InterPro" id="IPR021914">
    <property type="entry name" value="TF_DELLA_N"/>
</dbReference>
<dbReference type="InterPro" id="IPR038088">
    <property type="entry name" value="DELLA_N_sf"/>
</dbReference>
<proteinExistence type="predicted"/>
<comment type="caution">
    <text evidence="2">The sequence shown here is derived from an EMBL/GenBank/DDBJ whole genome shotgun (WGS) entry which is preliminary data.</text>
</comment>
<name>A0AA38FA15_TAXCH</name>
<feature type="non-terminal residue" evidence="2">
    <location>
        <position position="1"/>
    </location>
</feature>
<sequence>GWLRQIHQLFPPPGFYWTTPSHSSVMYPSTDSLSIGKLEVEIDGLFANTGYTVRASRLAHVAQRQEQLESVMGAVQDPGISHLAFESVHYNPSDIAGWVMSMLGELNPNSAVLGAVAVFCQGLPIPAPAYGLH</sequence>
<keyword evidence="3" id="KW-1185">Reference proteome</keyword>
<evidence type="ECO:0000259" key="1">
    <source>
        <dbReference type="Pfam" id="PF12041"/>
    </source>
</evidence>
<protein>
    <recommendedName>
        <fullName evidence="1">Transcriptional factor DELLA N-terminal domain-containing protein</fullName>
    </recommendedName>
</protein>
<feature type="domain" description="Transcriptional factor DELLA N-terminal" evidence="1">
    <location>
        <begin position="43"/>
        <end position="109"/>
    </location>
</feature>
<dbReference type="SMART" id="SM01129">
    <property type="entry name" value="DELLA"/>
    <property type="match status" value="1"/>
</dbReference>
<dbReference type="AlphaFoldDB" id="A0AA38FA15"/>
<organism evidence="2 3">
    <name type="scientific">Taxus chinensis</name>
    <name type="common">Chinese yew</name>
    <name type="synonym">Taxus wallichiana var. chinensis</name>
    <dbReference type="NCBI Taxonomy" id="29808"/>
    <lineage>
        <taxon>Eukaryota</taxon>
        <taxon>Viridiplantae</taxon>
        <taxon>Streptophyta</taxon>
        <taxon>Embryophyta</taxon>
        <taxon>Tracheophyta</taxon>
        <taxon>Spermatophyta</taxon>
        <taxon>Pinopsida</taxon>
        <taxon>Pinidae</taxon>
        <taxon>Conifers II</taxon>
        <taxon>Cupressales</taxon>
        <taxon>Taxaceae</taxon>
        <taxon>Taxus</taxon>
    </lineage>
</organism>
<dbReference type="Gene3D" id="1.10.10.1290">
    <property type="entry name" value="Transcriptional regulator DELLA, N-terminal domain"/>
    <property type="match status" value="1"/>
</dbReference>